<dbReference type="PROSITE" id="PS51918">
    <property type="entry name" value="RADICAL_SAM"/>
    <property type="match status" value="1"/>
</dbReference>
<gene>
    <name evidence="6" type="ORF">CO051_05880</name>
</gene>
<evidence type="ECO:0000313" key="6">
    <source>
        <dbReference type="EMBL" id="PJC30413.1"/>
    </source>
</evidence>
<dbReference type="AlphaFoldDB" id="A0A2M8EX21"/>
<dbReference type="InterPro" id="IPR050377">
    <property type="entry name" value="Radical_SAM_PqqE_MftC-like"/>
</dbReference>
<evidence type="ECO:0000256" key="2">
    <source>
        <dbReference type="ARBA" id="ARBA00022723"/>
    </source>
</evidence>
<evidence type="ECO:0000259" key="5">
    <source>
        <dbReference type="PROSITE" id="PS51918"/>
    </source>
</evidence>
<dbReference type="GO" id="GO:0003824">
    <property type="term" value="F:catalytic activity"/>
    <property type="evidence" value="ECO:0007669"/>
    <property type="project" value="InterPro"/>
</dbReference>
<keyword evidence="4" id="KW-0411">Iron-sulfur</keyword>
<sequence length="294" mass="33706">MDTNNARYQKQLNQVLRHLYINPLEKCNLRCKICYTKKTDPILTQKQILDFIDRYQNEYDLQTITFCGGEVFALKYYTDLLNILNSRGIFTQTITNGTIDHLDKIVLPNLNNLIVSIDGLAEYHDSNRGAGNFHKSMHFLKKAHKLNLHTEIFSIVTKQNMDQIDIFENYMRQELGKVSITYHPRKPPSYLAHHPISNIEGEISGFDYLTDSELVQIMQTRNTFPPKELGCYQISLASTGIVYGCCEGFRPIGNIGDPIEKLVYSLRNRIGGPCLGCSQTEFMCGIKHIINKMN</sequence>
<keyword evidence="2" id="KW-0479">Metal-binding</keyword>
<dbReference type="Proteomes" id="UP000231383">
    <property type="component" value="Unassembled WGS sequence"/>
</dbReference>
<dbReference type="GO" id="GO:0051536">
    <property type="term" value="F:iron-sulfur cluster binding"/>
    <property type="evidence" value="ECO:0007669"/>
    <property type="project" value="UniProtKB-KW"/>
</dbReference>
<comment type="caution">
    <text evidence="6">The sequence shown here is derived from an EMBL/GenBank/DDBJ whole genome shotgun (WGS) entry which is preliminary data.</text>
</comment>
<dbReference type="PANTHER" id="PTHR11228">
    <property type="entry name" value="RADICAL SAM DOMAIN PROTEIN"/>
    <property type="match status" value="1"/>
</dbReference>
<dbReference type="EMBL" id="PFSC01000154">
    <property type="protein sequence ID" value="PJC30413.1"/>
    <property type="molecule type" value="Genomic_DNA"/>
</dbReference>
<name>A0A2M8EX21_9BACT</name>
<protein>
    <recommendedName>
        <fullName evidence="5">Radical SAM core domain-containing protein</fullName>
    </recommendedName>
</protein>
<dbReference type="InterPro" id="IPR058240">
    <property type="entry name" value="rSAM_sf"/>
</dbReference>
<dbReference type="InterPro" id="IPR013785">
    <property type="entry name" value="Aldolase_TIM"/>
</dbReference>
<evidence type="ECO:0000256" key="3">
    <source>
        <dbReference type="ARBA" id="ARBA00023004"/>
    </source>
</evidence>
<dbReference type="SFLD" id="SFLDG01067">
    <property type="entry name" value="SPASM/twitch_domain_containing"/>
    <property type="match status" value="1"/>
</dbReference>
<dbReference type="PANTHER" id="PTHR11228:SF7">
    <property type="entry name" value="PQQA PEPTIDE CYCLASE"/>
    <property type="match status" value="1"/>
</dbReference>
<keyword evidence="1" id="KW-0949">S-adenosyl-L-methionine</keyword>
<dbReference type="Pfam" id="PF04055">
    <property type="entry name" value="Radical_SAM"/>
    <property type="match status" value="1"/>
</dbReference>
<dbReference type="SUPFAM" id="SSF102114">
    <property type="entry name" value="Radical SAM enzymes"/>
    <property type="match status" value="1"/>
</dbReference>
<dbReference type="InterPro" id="IPR007197">
    <property type="entry name" value="rSAM"/>
</dbReference>
<keyword evidence="3" id="KW-0408">Iron</keyword>
<evidence type="ECO:0000313" key="7">
    <source>
        <dbReference type="Proteomes" id="UP000231383"/>
    </source>
</evidence>
<organism evidence="6 7">
    <name type="scientific">Candidatus Roizmanbacteria bacterium CG_4_9_14_0_2_um_filter_39_13</name>
    <dbReference type="NCBI Taxonomy" id="1974839"/>
    <lineage>
        <taxon>Bacteria</taxon>
        <taxon>Candidatus Roizmaniibacteriota</taxon>
    </lineage>
</organism>
<evidence type="ECO:0000256" key="1">
    <source>
        <dbReference type="ARBA" id="ARBA00022691"/>
    </source>
</evidence>
<dbReference type="SFLD" id="SFLDS00029">
    <property type="entry name" value="Radical_SAM"/>
    <property type="match status" value="1"/>
</dbReference>
<dbReference type="GO" id="GO:0046872">
    <property type="term" value="F:metal ion binding"/>
    <property type="evidence" value="ECO:0007669"/>
    <property type="project" value="UniProtKB-KW"/>
</dbReference>
<accession>A0A2M8EX21</accession>
<feature type="domain" description="Radical SAM core" evidence="5">
    <location>
        <begin position="13"/>
        <end position="227"/>
    </location>
</feature>
<proteinExistence type="predicted"/>
<evidence type="ECO:0000256" key="4">
    <source>
        <dbReference type="ARBA" id="ARBA00023014"/>
    </source>
</evidence>
<dbReference type="CDD" id="cd01335">
    <property type="entry name" value="Radical_SAM"/>
    <property type="match status" value="1"/>
</dbReference>
<dbReference type="Gene3D" id="3.20.20.70">
    <property type="entry name" value="Aldolase class I"/>
    <property type="match status" value="1"/>
</dbReference>
<reference evidence="7" key="1">
    <citation type="submission" date="2017-09" db="EMBL/GenBank/DDBJ databases">
        <title>Depth-based differentiation of microbial function through sediment-hosted aquifers and enrichment of novel symbionts in the deep terrestrial subsurface.</title>
        <authorList>
            <person name="Probst A.J."/>
            <person name="Ladd B."/>
            <person name="Jarett J.K."/>
            <person name="Geller-Mcgrath D.E."/>
            <person name="Sieber C.M.K."/>
            <person name="Emerson J.B."/>
            <person name="Anantharaman K."/>
            <person name="Thomas B.C."/>
            <person name="Malmstrom R."/>
            <person name="Stieglmeier M."/>
            <person name="Klingl A."/>
            <person name="Woyke T."/>
            <person name="Ryan C.M."/>
            <person name="Banfield J.F."/>
        </authorList>
    </citation>
    <scope>NUCLEOTIDE SEQUENCE [LARGE SCALE GENOMIC DNA]</scope>
</reference>